<proteinExistence type="predicted"/>
<sequence>MFQLYRNRSLEMGQTVKVYRNLNNQMFSIVATSGTFKNKVVAHAQSVLLSQVVFKISQSGKRRAVLEKTRNVHAWAVGTLETIDPAKTQYRNLSPISYNPFTSDSFYYKDNLLPLHHTDALLLDNGKAFAA</sequence>
<dbReference type="Pfam" id="PF25735">
    <property type="entry name" value="Phage_L5_gp82"/>
    <property type="match status" value="1"/>
</dbReference>
<dbReference type="EMBL" id="CP050315">
    <property type="protein sequence ID" value="QIR16564.1"/>
    <property type="molecule type" value="Genomic_DNA"/>
</dbReference>
<geneLocation type="plasmid" evidence="1 2">
    <name>pPN3F2_2</name>
</geneLocation>
<accession>A0A6G9QPP6</accession>
<reference evidence="1 2" key="1">
    <citation type="submission" date="2020-03" db="EMBL/GenBank/DDBJ databases">
        <title>Complete genome sequence of Shewanella sp.</title>
        <authorList>
            <person name="Kim Y.-S."/>
            <person name="Kim S.-J."/>
            <person name="Jung H.-K."/>
            <person name="Kim K.-H."/>
        </authorList>
    </citation>
    <scope>NUCLEOTIDE SEQUENCE [LARGE SCALE GENOMIC DNA]</scope>
    <source>
        <strain evidence="1 2">PN3F2</strain>
        <plasmid evidence="1 2">pPN3F2_2</plasmid>
    </source>
</reference>
<dbReference type="InterPro" id="IPR058002">
    <property type="entry name" value="Gp82"/>
</dbReference>
<protein>
    <submittedName>
        <fullName evidence="1">Uncharacterized protein</fullName>
    </submittedName>
</protein>
<dbReference type="AlphaFoldDB" id="A0A6G9QPP6"/>
<dbReference type="Proteomes" id="UP000502608">
    <property type="component" value="Plasmid pPN3F2_2"/>
</dbReference>
<gene>
    <name evidence="1" type="ORF">HBH39_19000</name>
</gene>
<name>A0A6G9QPP6_9GAMM</name>
<keyword evidence="2" id="KW-1185">Reference proteome</keyword>
<dbReference type="KEGG" id="saes:HBH39_19000"/>
<keyword evidence="1" id="KW-0614">Plasmid</keyword>
<dbReference type="RefSeq" id="WP_167680392.1">
    <property type="nucleotide sequence ID" value="NZ_CP050315.1"/>
</dbReference>
<evidence type="ECO:0000313" key="2">
    <source>
        <dbReference type="Proteomes" id="UP000502608"/>
    </source>
</evidence>
<organism evidence="1 2">
    <name type="scientific">Shewanella aestuarii</name>
    <dbReference type="NCBI Taxonomy" id="1028752"/>
    <lineage>
        <taxon>Bacteria</taxon>
        <taxon>Pseudomonadati</taxon>
        <taxon>Pseudomonadota</taxon>
        <taxon>Gammaproteobacteria</taxon>
        <taxon>Alteromonadales</taxon>
        <taxon>Shewanellaceae</taxon>
        <taxon>Shewanella</taxon>
    </lineage>
</organism>
<evidence type="ECO:0000313" key="1">
    <source>
        <dbReference type="EMBL" id="QIR16564.1"/>
    </source>
</evidence>